<dbReference type="Proteomes" id="UP001056079">
    <property type="component" value="Chromosome"/>
</dbReference>
<dbReference type="EMBL" id="CP098609">
    <property type="protein sequence ID" value="USC46717.1"/>
    <property type="molecule type" value="Genomic_DNA"/>
</dbReference>
<evidence type="ECO:0000313" key="1">
    <source>
        <dbReference type="EMBL" id="USC46717.1"/>
    </source>
</evidence>
<evidence type="ECO:0000313" key="2">
    <source>
        <dbReference type="Proteomes" id="UP001056079"/>
    </source>
</evidence>
<accession>A0ABY4UR40</accession>
<keyword evidence="2" id="KW-1185">Reference proteome</keyword>
<gene>
    <name evidence="1" type="ORF">K7395_08165</name>
</gene>
<reference evidence="1" key="1">
    <citation type="submission" date="2021-08" db="EMBL/GenBank/DDBJ databases">
        <title>DNA methylation of m4C regulates biosynthesis of daptomycin in Streptomyces roseosporus L30.</title>
        <authorList>
            <person name="Fang J.-L."/>
        </authorList>
    </citation>
    <scope>NUCLEOTIDE SEQUENCE</scope>
    <source>
        <strain evidence="1">L30</strain>
    </source>
</reference>
<name>A0ABY4UR40_STRFL</name>
<protein>
    <submittedName>
        <fullName evidence="1">Uncharacterized protein</fullName>
    </submittedName>
</protein>
<dbReference type="RefSeq" id="WP_010072285.1">
    <property type="nucleotide sequence ID" value="NZ_CP098609.1"/>
</dbReference>
<proteinExistence type="predicted"/>
<sequence length="45" mass="4512">MNLVGVAVLPASPFIQLWPAPCIVVRPDIGIPGGAGTPVFGDGDP</sequence>
<organism evidence="1 2">
    <name type="scientific">Streptomyces filamentosus</name>
    <name type="common">Streptomyces roseosporus</name>
    <dbReference type="NCBI Taxonomy" id="67294"/>
    <lineage>
        <taxon>Bacteria</taxon>
        <taxon>Bacillati</taxon>
        <taxon>Actinomycetota</taxon>
        <taxon>Actinomycetes</taxon>
        <taxon>Kitasatosporales</taxon>
        <taxon>Streptomycetaceae</taxon>
        <taxon>Streptomyces</taxon>
    </lineage>
</organism>